<evidence type="ECO:0000256" key="3">
    <source>
        <dbReference type="ARBA" id="ARBA00009337"/>
    </source>
</evidence>
<keyword evidence="15" id="KW-1185">Reference proteome</keyword>
<dbReference type="GO" id="GO:0016757">
    <property type="term" value="F:glycosyltransferase activity"/>
    <property type="evidence" value="ECO:0007669"/>
    <property type="project" value="UniProtKB-KW"/>
</dbReference>
<dbReference type="NCBIfam" id="NF003962">
    <property type="entry name" value="PRK05454.2-5"/>
    <property type="match status" value="1"/>
</dbReference>
<keyword evidence="9 12" id="KW-0812">Transmembrane</keyword>
<keyword evidence="6" id="KW-0997">Cell inner membrane</keyword>
<feature type="transmembrane region" description="Helical" evidence="12">
    <location>
        <begin position="39"/>
        <end position="60"/>
    </location>
</feature>
<comment type="subcellular location">
    <subcellularLocation>
        <location evidence="1">Cell inner membrane</location>
        <topology evidence="1">Multi-pass membrane protein</topology>
    </subcellularLocation>
</comment>
<evidence type="ECO:0000256" key="9">
    <source>
        <dbReference type="ARBA" id="ARBA00022692"/>
    </source>
</evidence>
<feature type="transmembrane region" description="Helical" evidence="12">
    <location>
        <begin position="476"/>
        <end position="499"/>
    </location>
</feature>
<dbReference type="RefSeq" id="WP_377368993.1">
    <property type="nucleotide sequence ID" value="NZ_JBHTMN010000017.1"/>
</dbReference>
<feature type="transmembrane region" description="Helical" evidence="12">
    <location>
        <begin position="444"/>
        <end position="464"/>
    </location>
</feature>
<sequence length="716" mass="81091">MDVNSNKGHYALPNEAKLTMPRHEVGESRQKAKRQNQRFFLTTLLARLFVIACTAGLTVYGAKEMYDVLNTNQITSLQWLFLGLFCVNFSWISYAFSQATLGLVFKLSPFHWRRKEQEPEGVTAILLPVYNEDPVRIRASIEAMHDDLVEKAPGKFAFFILSDTNRSESSIKEKQTFYPILNHDESACPIYYRRRLNNAERKAGNISEWVTRFGADYECMIVLDADSLMSAECLQSLSRRMAAEPTLGLIQTLPTLIRADTLYGRIQQFANQCFGPIYAAGLTTWHGNASNFWGHNAIIRTRAFAESCGLPLLPGEAPFGGHVLSHDFIEAALLRRAGWGVRFDTDLQASYEEAPPSLIDVMVRDRRWCQGNLQHKAFLPAKGLHFASRMHLLTGIFAYFSAVFWFSLIAVGFALAVQAHFVRPEYFNNLSLFPNWPVFDFEKARSLFIVSMGLVLAPKIYGWISGMVHLKQCFKFGGPIMLTLDTLLEIIISALYAPILMFSQFLVVMDILKGRDSGWAPQSRDDGANSWGETARAHSYHTVFGLVLGASALYLSPQLFYWSLPITFGLVFSIPLSWLSGGAKRGNLLSKLGLLKGPEERKPTPIVKRLEQKIAELASLEDNLLQPEEAHALEAYLNDVQFYHWHLAQLPEEEDTSFNRDRICAAWQIENSESLDELLTHLSEKECLMILKNRSLFMALQKFFHMSDEGQKQAYA</sequence>
<protein>
    <recommendedName>
        <fullName evidence="4">Glucans biosynthesis glucosyltransferase H</fullName>
    </recommendedName>
</protein>
<gene>
    <name evidence="14" type="primary">mdoH</name>
    <name evidence="14" type="ORF">ACFQ45_14645</name>
</gene>
<reference evidence="15" key="1">
    <citation type="journal article" date="2019" name="Int. J. Syst. Evol. Microbiol.">
        <title>The Global Catalogue of Microorganisms (GCM) 10K type strain sequencing project: providing services to taxonomists for standard genome sequencing and annotation.</title>
        <authorList>
            <consortium name="The Broad Institute Genomics Platform"/>
            <consortium name="The Broad Institute Genome Sequencing Center for Infectious Disease"/>
            <person name="Wu L."/>
            <person name="Ma J."/>
        </authorList>
    </citation>
    <scope>NUCLEOTIDE SEQUENCE [LARGE SCALE GENOMIC DNA]</scope>
    <source>
        <strain evidence="15">JCM 30774</strain>
    </source>
</reference>
<evidence type="ECO:0000313" key="14">
    <source>
        <dbReference type="EMBL" id="MFD1384607.1"/>
    </source>
</evidence>
<accession>A0ABW4B3A3</accession>
<dbReference type="Pfam" id="PF13632">
    <property type="entry name" value="Glyco_trans_2_3"/>
    <property type="match status" value="1"/>
</dbReference>
<dbReference type="PANTHER" id="PTHR43867:SF5">
    <property type="entry name" value="GLUCANS BIOSYNTHESIS GLUCOSYLTRANSFERASE H"/>
    <property type="match status" value="1"/>
</dbReference>
<keyword evidence="8 14" id="KW-0808">Transferase</keyword>
<evidence type="ECO:0000256" key="12">
    <source>
        <dbReference type="SAM" id="Phobius"/>
    </source>
</evidence>
<evidence type="ECO:0000256" key="11">
    <source>
        <dbReference type="ARBA" id="ARBA00023136"/>
    </source>
</evidence>
<proteinExistence type="inferred from homology"/>
<organism evidence="14 15">
    <name type="scientific">Rhodanobacter aciditrophus</name>
    <dbReference type="NCBI Taxonomy" id="1623218"/>
    <lineage>
        <taxon>Bacteria</taxon>
        <taxon>Pseudomonadati</taxon>
        <taxon>Pseudomonadota</taxon>
        <taxon>Gammaproteobacteria</taxon>
        <taxon>Lysobacterales</taxon>
        <taxon>Rhodanobacteraceae</taxon>
        <taxon>Rhodanobacter</taxon>
    </lineage>
</organism>
<evidence type="ECO:0000256" key="5">
    <source>
        <dbReference type="ARBA" id="ARBA00022475"/>
    </source>
</evidence>
<feature type="domain" description="Glycosyltransferase 2-like" evidence="13">
    <location>
        <begin position="221"/>
        <end position="412"/>
    </location>
</feature>
<feature type="transmembrane region" description="Helical" evidence="12">
    <location>
        <begin position="392"/>
        <end position="417"/>
    </location>
</feature>
<evidence type="ECO:0000259" key="13">
    <source>
        <dbReference type="Pfam" id="PF13632"/>
    </source>
</evidence>
<name>A0ABW4B3A3_9GAMM</name>
<keyword evidence="7 14" id="KW-0328">Glycosyltransferase</keyword>
<feature type="transmembrane region" description="Helical" evidence="12">
    <location>
        <begin position="559"/>
        <end position="579"/>
    </location>
</feature>
<comment type="caution">
    <text evidence="14">The sequence shown here is derived from an EMBL/GenBank/DDBJ whole genome shotgun (WGS) entry which is preliminary data.</text>
</comment>
<keyword evidence="10 12" id="KW-1133">Transmembrane helix</keyword>
<comment type="pathway">
    <text evidence="2">Glycan metabolism; osmoregulated periplasmic glucan (OPG) biosynthesis.</text>
</comment>
<dbReference type="InterPro" id="IPR001173">
    <property type="entry name" value="Glyco_trans_2-like"/>
</dbReference>
<evidence type="ECO:0000256" key="7">
    <source>
        <dbReference type="ARBA" id="ARBA00022676"/>
    </source>
</evidence>
<keyword evidence="5" id="KW-1003">Cell membrane</keyword>
<dbReference type="SUPFAM" id="SSF53448">
    <property type="entry name" value="Nucleotide-diphospho-sugar transferases"/>
    <property type="match status" value="1"/>
</dbReference>
<keyword evidence="11 12" id="KW-0472">Membrane</keyword>
<evidence type="ECO:0000256" key="6">
    <source>
        <dbReference type="ARBA" id="ARBA00022519"/>
    </source>
</evidence>
<evidence type="ECO:0000256" key="10">
    <source>
        <dbReference type="ARBA" id="ARBA00022989"/>
    </source>
</evidence>
<evidence type="ECO:0000256" key="8">
    <source>
        <dbReference type="ARBA" id="ARBA00022679"/>
    </source>
</evidence>
<evidence type="ECO:0000256" key="2">
    <source>
        <dbReference type="ARBA" id="ARBA00005001"/>
    </source>
</evidence>
<dbReference type="InterPro" id="IPR050321">
    <property type="entry name" value="Glycosyltr_2/OpgH_subfam"/>
</dbReference>
<feature type="transmembrane region" description="Helical" evidence="12">
    <location>
        <begin position="80"/>
        <end position="105"/>
    </location>
</feature>
<dbReference type="Proteomes" id="UP001597059">
    <property type="component" value="Unassembled WGS sequence"/>
</dbReference>
<evidence type="ECO:0000256" key="1">
    <source>
        <dbReference type="ARBA" id="ARBA00004429"/>
    </source>
</evidence>
<dbReference type="EMBL" id="JBHTMN010000017">
    <property type="protein sequence ID" value="MFD1384607.1"/>
    <property type="molecule type" value="Genomic_DNA"/>
</dbReference>
<dbReference type="PANTHER" id="PTHR43867">
    <property type="entry name" value="CELLULOSE SYNTHASE CATALYTIC SUBUNIT A [UDP-FORMING]"/>
    <property type="match status" value="1"/>
</dbReference>
<dbReference type="Gene3D" id="3.90.550.10">
    <property type="entry name" value="Spore Coat Polysaccharide Biosynthesis Protein SpsA, Chain A"/>
    <property type="match status" value="1"/>
</dbReference>
<comment type="similarity">
    <text evidence="3">Belongs to the glycosyltransferase 2 family. OpgH subfamily.</text>
</comment>
<dbReference type="NCBIfam" id="NF003958">
    <property type="entry name" value="PRK05454.2-1"/>
    <property type="match status" value="1"/>
</dbReference>
<dbReference type="CDD" id="cd04191">
    <property type="entry name" value="Glucan_BSP_MdoH"/>
    <property type="match status" value="1"/>
</dbReference>
<evidence type="ECO:0000313" key="15">
    <source>
        <dbReference type="Proteomes" id="UP001597059"/>
    </source>
</evidence>
<dbReference type="InterPro" id="IPR029044">
    <property type="entry name" value="Nucleotide-diphossugar_trans"/>
</dbReference>
<evidence type="ECO:0000256" key="4">
    <source>
        <dbReference type="ARBA" id="ARBA00020585"/>
    </source>
</evidence>